<protein>
    <recommendedName>
        <fullName evidence="4">Vacuolar protein sorting-associated protein 54 N-terminal domain-containing protein</fullName>
    </recommendedName>
</protein>
<evidence type="ECO:0000313" key="5">
    <source>
        <dbReference type="EMBL" id="KAJ1373912.1"/>
    </source>
</evidence>
<keyword evidence="3" id="KW-0175">Coiled coil</keyword>
<evidence type="ECO:0000256" key="1">
    <source>
        <dbReference type="ARBA" id="ARBA00022448"/>
    </source>
</evidence>
<dbReference type="PANTHER" id="PTHR13258:SF0">
    <property type="entry name" value="SYNDETIN"/>
    <property type="match status" value="1"/>
</dbReference>
<dbReference type="AlphaFoldDB" id="A0AAD5WKM2"/>
<evidence type="ECO:0000256" key="2">
    <source>
        <dbReference type="ARBA" id="ARBA00022927"/>
    </source>
</evidence>
<dbReference type="GO" id="GO:1990745">
    <property type="term" value="C:EARP complex"/>
    <property type="evidence" value="ECO:0007669"/>
    <property type="project" value="InterPro"/>
</dbReference>
<proteinExistence type="predicted"/>
<keyword evidence="6" id="KW-1185">Reference proteome</keyword>
<evidence type="ECO:0000259" key="4">
    <source>
        <dbReference type="Pfam" id="PF10475"/>
    </source>
</evidence>
<dbReference type="EMBL" id="JAHQIW010007363">
    <property type="protein sequence ID" value="KAJ1373912.1"/>
    <property type="molecule type" value="Genomic_DNA"/>
</dbReference>
<reference evidence="5" key="1">
    <citation type="submission" date="2021-06" db="EMBL/GenBank/DDBJ databases">
        <title>Parelaphostrongylus tenuis whole genome reference sequence.</title>
        <authorList>
            <person name="Garwood T.J."/>
            <person name="Larsen P.A."/>
            <person name="Fountain-Jones N.M."/>
            <person name="Garbe J.R."/>
            <person name="Macchietto M.G."/>
            <person name="Kania S.A."/>
            <person name="Gerhold R.W."/>
            <person name="Richards J.E."/>
            <person name="Wolf T.M."/>
        </authorList>
    </citation>
    <scope>NUCLEOTIDE SEQUENCE</scope>
    <source>
        <strain evidence="5">MNPRO001-30</strain>
        <tissue evidence="5">Meninges</tissue>
    </source>
</reference>
<dbReference type="PANTHER" id="PTHR13258">
    <property type="entry name" value="SYNDETIN"/>
    <property type="match status" value="1"/>
</dbReference>
<dbReference type="InterPro" id="IPR019515">
    <property type="entry name" value="VPS54_N"/>
</dbReference>
<dbReference type="GO" id="GO:0032456">
    <property type="term" value="P:endocytic recycling"/>
    <property type="evidence" value="ECO:0007669"/>
    <property type="project" value="InterPro"/>
</dbReference>
<sequence length="483" mass="55494">MEKLRTSLTNTLKNLGDTLAEDLSMDDMSDFMFSTQQTNSELDYPTSIAGVSKVSPRSPVIESDEDIINNIDASYFIEDDFDATGYELKKLFGFDLHLEDVDSERMRLRSQLQVVSKKISTLIMEKSPSYNTQIEDMDSINISIRDLVRGIRTIREALSIAESESRTALCILANEKKKRLLNRLHSTLRIIKTLYETEFHLRDCIESGNFPVAIRLCLEAKEAANTYRHFSCVSDLMTKLVGSTNLIEGALDDALATFTMVFDQDQYVLVYSAFIMLNKVELASRKLINHFIATLKKSSRKIVEEHCVRGRCINDTELSYEALCERIDPEDVVSTVRELCYVMCKILIIYHTILRFHTEDDERRRLGNPTEDTSMGVMINHMTSSLNAVFRVALSALHSLLCCQDFSTLKFEELLDIVDMANRFRDFGHTFFGDSSDEIVVSLEKQAITYFLHYHSERMEELRLFLENECFTLCPIPNQFHHI</sequence>
<feature type="domain" description="Vacuolar protein sorting-associated protein 54 N-terminal" evidence="4">
    <location>
        <begin position="68"/>
        <end position="356"/>
    </location>
</feature>
<name>A0AAD5WKM2_PARTN</name>
<evidence type="ECO:0000256" key="3">
    <source>
        <dbReference type="ARBA" id="ARBA00023054"/>
    </source>
</evidence>
<dbReference type="GO" id="GO:0042147">
    <property type="term" value="P:retrograde transport, endosome to Golgi"/>
    <property type="evidence" value="ECO:0007669"/>
    <property type="project" value="InterPro"/>
</dbReference>
<evidence type="ECO:0000313" key="6">
    <source>
        <dbReference type="Proteomes" id="UP001196413"/>
    </source>
</evidence>
<dbReference type="InterPro" id="IPR040047">
    <property type="entry name" value="VPS50"/>
</dbReference>
<keyword evidence="1" id="KW-0813">Transport</keyword>
<dbReference type="GO" id="GO:0005829">
    <property type="term" value="C:cytosol"/>
    <property type="evidence" value="ECO:0007669"/>
    <property type="project" value="GOC"/>
</dbReference>
<gene>
    <name evidence="5" type="ORF">KIN20_036457</name>
</gene>
<dbReference type="Proteomes" id="UP001196413">
    <property type="component" value="Unassembled WGS sequence"/>
</dbReference>
<dbReference type="GO" id="GO:0000149">
    <property type="term" value="F:SNARE binding"/>
    <property type="evidence" value="ECO:0007669"/>
    <property type="project" value="TreeGrafter"/>
</dbReference>
<dbReference type="GO" id="GO:0015031">
    <property type="term" value="P:protein transport"/>
    <property type="evidence" value="ECO:0007669"/>
    <property type="project" value="UniProtKB-KW"/>
</dbReference>
<comment type="caution">
    <text evidence="5">The sequence shown here is derived from an EMBL/GenBank/DDBJ whole genome shotgun (WGS) entry which is preliminary data.</text>
</comment>
<keyword evidence="2" id="KW-0653">Protein transport</keyword>
<accession>A0AAD5WKM2</accession>
<organism evidence="5 6">
    <name type="scientific">Parelaphostrongylus tenuis</name>
    <name type="common">Meningeal worm</name>
    <dbReference type="NCBI Taxonomy" id="148309"/>
    <lineage>
        <taxon>Eukaryota</taxon>
        <taxon>Metazoa</taxon>
        <taxon>Ecdysozoa</taxon>
        <taxon>Nematoda</taxon>
        <taxon>Chromadorea</taxon>
        <taxon>Rhabditida</taxon>
        <taxon>Rhabditina</taxon>
        <taxon>Rhabditomorpha</taxon>
        <taxon>Strongyloidea</taxon>
        <taxon>Metastrongylidae</taxon>
        <taxon>Parelaphostrongylus</taxon>
    </lineage>
</organism>
<dbReference type="Pfam" id="PF10475">
    <property type="entry name" value="Vps54_N"/>
    <property type="match status" value="1"/>
</dbReference>